<proteinExistence type="predicted"/>
<name>A0A8D4UVI1_9FIRM</name>
<dbReference type="InterPro" id="IPR041380">
    <property type="entry name" value="Acetyltransf_17"/>
</dbReference>
<dbReference type="EMBL" id="AP019697">
    <property type="protein sequence ID" value="BBK25730.1"/>
    <property type="molecule type" value="Genomic_DNA"/>
</dbReference>
<dbReference type="GO" id="GO:0030649">
    <property type="term" value="P:aminoglycoside antibiotic catabolic process"/>
    <property type="evidence" value="ECO:0007669"/>
    <property type="project" value="TreeGrafter"/>
</dbReference>
<evidence type="ECO:0000259" key="1">
    <source>
        <dbReference type="PROSITE" id="PS51186"/>
    </source>
</evidence>
<dbReference type="Pfam" id="PF17668">
    <property type="entry name" value="Acetyltransf_17"/>
    <property type="match status" value="1"/>
</dbReference>
<dbReference type="KEGG" id="dho:Dia5BBH33_16650"/>
<keyword evidence="3" id="KW-1185">Reference proteome</keyword>
<dbReference type="SUPFAM" id="SSF55718">
    <property type="entry name" value="SCP-like"/>
    <property type="match status" value="1"/>
</dbReference>
<dbReference type="RefSeq" id="WP_143332771.1">
    <property type="nucleotide sequence ID" value="NZ_AP019697.1"/>
</dbReference>
<dbReference type="PANTHER" id="PTHR37817">
    <property type="entry name" value="N-ACETYLTRANSFERASE EIS"/>
    <property type="match status" value="1"/>
</dbReference>
<organism evidence="2 3">
    <name type="scientific">Dialister hominis</name>
    <dbReference type="NCBI Taxonomy" id="2582419"/>
    <lineage>
        <taxon>Bacteria</taxon>
        <taxon>Bacillati</taxon>
        <taxon>Bacillota</taxon>
        <taxon>Negativicutes</taxon>
        <taxon>Veillonellales</taxon>
        <taxon>Veillonellaceae</taxon>
        <taxon>Dialister</taxon>
    </lineage>
</organism>
<dbReference type="Proteomes" id="UP000320585">
    <property type="component" value="Chromosome"/>
</dbReference>
<dbReference type="InterPro" id="IPR025559">
    <property type="entry name" value="Eis_dom"/>
</dbReference>
<gene>
    <name evidence="2" type="ORF">Dia5BBH33_16650</name>
</gene>
<reference evidence="3" key="1">
    <citation type="submission" date="2019-05" db="EMBL/GenBank/DDBJ databases">
        <title>Complete genome sequencing of Dialister sp. strain 5BBH33.</title>
        <authorList>
            <person name="Sakamoto M."/>
            <person name="Murakami T."/>
            <person name="Mori H."/>
        </authorList>
    </citation>
    <scope>NUCLEOTIDE SEQUENCE [LARGE SCALE GENOMIC DNA]</scope>
    <source>
        <strain evidence="3">5BBH33</strain>
    </source>
</reference>
<dbReference type="InterPro" id="IPR036527">
    <property type="entry name" value="SCP2_sterol-bd_dom_sf"/>
</dbReference>
<feature type="domain" description="N-acetyltransferase" evidence="1">
    <location>
        <begin position="1"/>
        <end position="143"/>
    </location>
</feature>
<dbReference type="InterPro" id="IPR000182">
    <property type="entry name" value="GNAT_dom"/>
</dbReference>
<accession>A0A8D4UVI1</accession>
<dbReference type="PANTHER" id="PTHR37817:SF1">
    <property type="entry name" value="N-ACETYLTRANSFERASE EIS"/>
    <property type="match status" value="1"/>
</dbReference>
<dbReference type="InterPro" id="IPR051554">
    <property type="entry name" value="Acetyltransferase_Eis"/>
</dbReference>
<dbReference type="AlphaFoldDB" id="A0A8D4UVI1"/>
<dbReference type="GO" id="GO:0034069">
    <property type="term" value="F:aminoglycoside N-acetyltransferase activity"/>
    <property type="evidence" value="ECO:0007669"/>
    <property type="project" value="TreeGrafter"/>
</dbReference>
<dbReference type="GeneID" id="92716885"/>
<protein>
    <recommendedName>
        <fullName evidence="1">N-acetyltransferase domain-containing protein</fullName>
    </recommendedName>
</protein>
<dbReference type="Gene3D" id="3.30.1050.10">
    <property type="entry name" value="SCP2 sterol-binding domain"/>
    <property type="match status" value="1"/>
</dbReference>
<dbReference type="PROSITE" id="PS51186">
    <property type="entry name" value="GNAT"/>
    <property type="match status" value="1"/>
</dbReference>
<dbReference type="Pfam" id="PF13530">
    <property type="entry name" value="SCP2_2"/>
    <property type="match status" value="1"/>
</dbReference>
<dbReference type="Pfam" id="PF13527">
    <property type="entry name" value="Acetyltransf_9"/>
    <property type="match status" value="1"/>
</dbReference>
<evidence type="ECO:0000313" key="3">
    <source>
        <dbReference type="Proteomes" id="UP000320585"/>
    </source>
</evidence>
<sequence>MKIRKSTLSDESDVKALWGYCFEPPTDPFFQWYFKELAKPEEILVGENQGSIACDLHRRPYDLSIRGLRYPVDYIVGVATHPAARMRGYAKELIRGEFHLALKEDKPFVILMPSAASFYLPMGFGFYAHQWERSAAPERLAALGRRAESCRTLTSSNDWKDLASIYREYTKKRNGWAYRDEKSWEKHIDAQLLEGYIAVTYDRKGPSGYLFYTLDDRKMIASEMAFKNEAGRKALYAFMAGHQGSVDTCVWYEPLDDHSFRYWQDGAEHTYIKNRTFPFMLGRVIDPVIAFDGLPCSKEIKGEIAFQLIDSFLPENSGIYVLRAEDSRIHALKEDVFYDLKCHIEDISGLRLGSVPDPVFSIDAGSLAELFMGAADLSELVEAERAKILLSDDEAAEKAVDLAVAMLPRERNWINEWF</sequence>
<dbReference type="InterPro" id="IPR016181">
    <property type="entry name" value="Acyl_CoA_acyltransferase"/>
</dbReference>
<dbReference type="Gene3D" id="3.40.630.30">
    <property type="match status" value="2"/>
</dbReference>
<dbReference type="SUPFAM" id="SSF55729">
    <property type="entry name" value="Acyl-CoA N-acyltransferases (Nat)"/>
    <property type="match status" value="1"/>
</dbReference>
<dbReference type="OrthoDB" id="9768284at2"/>
<evidence type="ECO:0000313" key="2">
    <source>
        <dbReference type="EMBL" id="BBK25730.1"/>
    </source>
</evidence>